<gene>
    <name evidence="1" type="ORF">ACFQMG_29225</name>
</gene>
<dbReference type="EMBL" id="JBHTAJ010000074">
    <property type="protein sequence ID" value="MFC7183633.1"/>
    <property type="molecule type" value="Genomic_DNA"/>
</dbReference>
<protein>
    <recommendedName>
        <fullName evidence="3">SnoaL-like domain-containing protein</fullName>
    </recommendedName>
</protein>
<name>A0ABW2G2C3_9ACTN</name>
<evidence type="ECO:0008006" key="3">
    <source>
        <dbReference type="Google" id="ProtNLM"/>
    </source>
</evidence>
<sequence length="141" mass="15863">MAGATFGQGPEIKEFAQEWFDLLSRHDPVGTLLPLVADEGLEMAFPERTLRSHDDFRDWYTVVGEAFADQTHTLESFDSREQDGLVDIELVVVWAAQHLADDAFRVFRVEQSWQLRRDAGTGALRILRYRVGALTPVGDAG</sequence>
<dbReference type="Proteomes" id="UP001596435">
    <property type="component" value="Unassembled WGS sequence"/>
</dbReference>
<organism evidence="1 2">
    <name type="scientific">Kitasatospora paranensis</name>
    <dbReference type="NCBI Taxonomy" id="258053"/>
    <lineage>
        <taxon>Bacteria</taxon>
        <taxon>Bacillati</taxon>
        <taxon>Actinomycetota</taxon>
        <taxon>Actinomycetes</taxon>
        <taxon>Kitasatosporales</taxon>
        <taxon>Streptomycetaceae</taxon>
        <taxon>Kitasatospora</taxon>
    </lineage>
</organism>
<dbReference type="Gene3D" id="3.10.450.50">
    <property type="match status" value="1"/>
</dbReference>
<accession>A0ABW2G2C3</accession>
<dbReference type="RefSeq" id="WP_345708111.1">
    <property type="nucleotide sequence ID" value="NZ_BAABKV010000001.1"/>
</dbReference>
<dbReference type="InterPro" id="IPR032710">
    <property type="entry name" value="NTF2-like_dom_sf"/>
</dbReference>
<reference evidence="2" key="1">
    <citation type="journal article" date="2019" name="Int. J. Syst. Evol. Microbiol.">
        <title>The Global Catalogue of Microorganisms (GCM) 10K type strain sequencing project: providing services to taxonomists for standard genome sequencing and annotation.</title>
        <authorList>
            <consortium name="The Broad Institute Genomics Platform"/>
            <consortium name="The Broad Institute Genome Sequencing Center for Infectious Disease"/>
            <person name="Wu L."/>
            <person name="Ma J."/>
        </authorList>
    </citation>
    <scope>NUCLEOTIDE SEQUENCE [LARGE SCALE GENOMIC DNA]</scope>
    <source>
        <strain evidence="2">CGMCC 1.12859</strain>
    </source>
</reference>
<evidence type="ECO:0000313" key="2">
    <source>
        <dbReference type="Proteomes" id="UP001596435"/>
    </source>
</evidence>
<keyword evidence="2" id="KW-1185">Reference proteome</keyword>
<evidence type="ECO:0000313" key="1">
    <source>
        <dbReference type="EMBL" id="MFC7183633.1"/>
    </source>
</evidence>
<proteinExistence type="predicted"/>
<dbReference type="SUPFAM" id="SSF54427">
    <property type="entry name" value="NTF2-like"/>
    <property type="match status" value="1"/>
</dbReference>
<comment type="caution">
    <text evidence="1">The sequence shown here is derived from an EMBL/GenBank/DDBJ whole genome shotgun (WGS) entry which is preliminary data.</text>
</comment>